<sequence>MAARKTVESRIRKRGWRGTSSSFSFRSKERAGFFGKGFFYNIRRREGFFARAKDSDFGKRHAPVSGPGSFLHRKKIS</sequence>
<reference evidence="2 3" key="1">
    <citation type="submission" date="2016-01" db="EMBL/GenBank/DDBJ databases">
        <title>Draft Genome Sequences of Seven Thermophilic Sporeformers Isolated from Foods.</title>
        <authorList>
            <person name="Berendsen E.M."/>
            <person name="Wells-Bennik M.H."/>
            <person name="Krawcyk A.O."/>
            <person name="De Jong A."/>
            <person name="Holsappel S."/>
            <person name="Eijlander R.T."/>
            <person name="Kuipers O.P."/>
        </authorList>
    </citation>
    <scope>NUCLEOTIDE SEQUENCE [LARGE SCALE GENOMIC DNA]</scope>
    <source>
        <strain evidence="2 3">B4135</strain>
    </source>
</reference>
<organism evidence="2 3">
    <name type="scientific">Caldibacillus debilis</name>
    <dbReference type="NCBI Taxonomy" id="301148"/>
    <lineage>
        <taxon>Bacteria</taxon>
        <taxon>Bacillati</taxon>
        <taxon>Bacillota</taxon>
        <taxon>Bacilli</taxon>
        <taxon>Bacillales</taxon>
        <taxon>Bacillaceae</taxon>
        <taxon>Caldibacillus</taxon>
    </lineage>
</organism>
<dbReference type="Proteomes" id="UP000075683">
    <property type="component" value="Unassembled WGS sequence"/>
</dbReference>
<comment type="caution">
    <text evidence="2">The sequence shown here is derived from an EMBL/GenBank/DDBJ whole genome shotgun (WGS) entry which is preliminary data.</text>
</comment>
<dbReference type="PATRIC" id="fig|301148.3.peg.1832"/>
<dbReference type="AlphaFoldDB" id="A0A150LAU6"/>
<evidence type="ECO:0000313" key="3">
    <source>
        <dbReference type="Proteomes" id="UP000075683"/>
    </source>
</evidence>
<dbReference type="EMBL" id="LQYT01000130">
    <property type="protein sequence ID" value="KYD09463.1"/>
    <property type="molecule type" value="Genomic_DNA"/>
</dbReference>
<evidence type="ECO:0000256" key="1">
    <source>
        <dbReference type="SAM" id="MobiDB-lite"/>
    </source>
</evidence>
<accession>A0A150LAU6</accession>
<protein>
    <submittedName>
        <fullName evidence="2">Uncharacterized protein</fullName>
    </submittedName>
</protein>
<dbReference type="STRING" id="301148.B4135_3787"/>
<name>A0A150LAU6_9BACI</name>
<feature type="region of interest" description="Disordered" evidence="1">
    <location>
        <begin position="57"/>
        <end position="77"/>
    </location>
</feature>
<evidence type="ECO:0000313" key="2">
    <source>
        <dbReference type="EMBL" id="KYD09463.1"/>
    </source>
</evidence>
<proteinExistence type="predicted"/>
<gene>
    <name evidence="2" type="ORF">B4135_3787</name>
</gene>